<evidence type="ECO:0000313" key="3">
    <source>
        <dbReference type="Proteomes" id="UP000026915"/>
    </source>
</evidence>
<name>A0A061FQJ3_THECC</name>
<dbReference type="OMA" id="QATMHIA"/>
<dbReference type="Gramene" id="EOY19341">
    <property type="protein sequence ID" value="EOY19341"/>
    <property type="gene ID" value="TCM_044410"/>
</dbReference>
<dbReference type="CDD" id="cd09272">
    <property type="entry name" value="RNase_HI_RT_Ty1"/>
    <property type="match status" value="1"/>
</dbReference>
<feature type="domain" description="Reverse transcriptase Ty1/copia-type" evidence="1">
    <location>
        <begin position="190"/>
        <end position="252"/>
    </location>
</feature>
<evidence type="ECO:0000313" key="2">
    <source>
        <dbReference type="EMBL" id="EOY19341.1"/>
    </source>
</evidence>
<dbReference type="GO" id="GO:0016301">
    <property type="term" value="F:kinase activity"/>
    <property type="evidence" value="ECO:0007669"/>
    <property type="project" value="UniProtKB-KW"/>
</dbReference>
<keyword evidence="2" id="KW-0418">Kinase</keyword>
<protein>
    <submittedName>
        <fullName evidence="2">Cysteine-rich RLK (RECEPTOR-like protein kinase) 8</fullName>
    </submittedName>
</protein>
<sequence length="434" mass="48642">MAVELETLEDNGTWGIVPLPTNSSSIGSKWIYKVKMKADGTIERFKARLVVKSYSQVEGFDYQETFSPVARQSTVRVFLALATTKGWCLTQLDINNVFLNGDLDEEVVSPPIKARKLHPRTSRQSASKVCILDINTIFDNGCSQWNKETNSKALRGFGLTFRAMSVYWDTATIVTGSRGVPGRDTSSPQLANNVKEYLSSHFKLKDLGEVEHFLGLEVARSVKGFSICQRKYVLDMLDEHGFLGAKPVSTPIDYNHKLEKATDEEQLNNVPVYHQLIGKLLYLTFTRPKISYAIQTLSQFMDKPGHIHLMATYRVLKYLKGFYVFIGEPLVSWKSKKQSVVAKSFAEAEYRSMAAACCEVMWLKSLLSDFGIEHSTSIKLYTDSQSAKGVDAGEYARQLMANAIIAVYEEHKLKGNVDLGKSLAYSPYQLGNSD</sequence>
<dbReference type="Pfam" id="PF07727">
    <property type="entry name" value="RVT_2"/>
    <property type="match status" value="2"/>
</dbReference>
<keyword evidence="3" id="KW-1185">Reference proteome</keyword>
<dbReference type="InParanoid" id="A0A061FQJ3"/>
<gene>
    <name evidence="2" type="ORF">TCM_044410</name>
</gene>
<dbReference type="PANTHER" id="PTHR11439">
    <property type="entry name" value="GAG-POL-RELATED RETROTRANSPOSON"/>
    <property type="match status" value="1"/>
</dbReference>
<organism evidence="2 3">
    <name type="scientific">Theobroma cacao</name>
    <name type="common">Cacao</name>
    <name type="synonym">Cocoa</name>
    <dbReference type="NCBI Taxonomy" id="3641"/>
    <lineage>
        <taxon>Eukaryota</taxon>
        <taxon>Viridiplantae</taxon>
        <taxon>Streptophyta</taxon>
        <taxon>Embryophyta</taxon>
        <taxon>Tracheophyta</taxon>
        <taxon>Spermatophyta</taxon>
        <taxon>Magnoliopsida</taxon>
        <taxon>eudicotyledons</taxon>
        <taxon>Gunneridae</taxon>
        <taxon>Pentapetalae</taxon>
        <taxon>rosids</taxon>
        <taxon>malvids</taxon>
        <taxon>Malvales</taxon>
        <taxon>Malvaceae</taxon>
        <taxon>Byttnerioideae</taxon>
        <taxon>Theobroma</taxon>
    </lineage>
</organism>
<dbReference type="PANTHER" id="PTHR11439:SF498">
    <property type="entry name" value="DNAK FAMILY PROTEIN"/>
    <property type="match status" value="1"/>
</dbReference>
<dbReference type="STRING" id="3641.A0A061FQJ3"/>
<reference evidence="2 3" key="1">
    <citation type="journal article" date="2013" name="Genome Biol.">
        <title>The genome sequence of the most widely cultivated cacao type and its use to identify candidate genes regulating pod color.</title>
        <authorList>
            <person name="Motamayor J.C."/>
            <person name="Mockaitis K."/>
            <person name="Schmutz J."/>
            <person name="Haiminen N."/>
            <person name="Iii D.L."/>
            <person name="Cornejo O."/>
            <person name="Findley S.D."/>
            <person name="Zheng P."/>
            <person name="Utro F."/>
            <person name="Royaert S."/>
            <person name="Saski C."/>
            <person name="Jenkins J."/>
            <person name="Podicheti R."/>
            <person name="Zhao M."/>
            <person name="Scheffler B.E."/>
            <person name="Stack J.C."/>
            <person name="Feltus F.A."/>
            <person name="Mustiga G.M."/>
            <person name="Amores F."/>
            <person name="Phillips W."/>
            <person name="Marelli J.P."/>
            <person name="May G.D."/>
            <person name="Shapiro H."/>
            <person name="Ma J."/>
            <person name="Bustamante C.D."/>
            <person name="Schnell R.J."/>
            <person name="Main D."/>
            <person name="Gilbert D."/>
            <person name="Parida L."/>
            <person name="Kuhn D.N."/>
        </authorList>
    </citation>
    <scope>NUCLEOTIDE SEQUENCE [LARGE SCALE GENOMIC DNA]</scope>
    <source>
        <strain evidence="3">cv. Matina 1-6</strain>
    </source>
</reference>
<dbReference type="SUPFAM" id="SSF56672">
    <property type="entry name" value="DNA/RNA polymerases"/>
    <property type="match status" value="1"/>
</dbReference>
<proteinExistence type="predicted"/>
<dbReference type="EMBL" id="CM001888">
    <property type="protein sequence ID" value="EOY19341.1"/>
    <property type="molecule type" value="Genomic_DNA"/>
</dbReference>
<dbReference type="InterPro" id="IPR043502">
    <property type="entry name" value="DNA/RNA_pol_sf"/>
</dbReference>
<dbReference type="AlphaFoldDB" id="A0A061FQJ3"/>
<accession>A0A061FQJ3</accession>
<evidence type="ECO:0000259" key="1">
    <source>
        <dbReference type="Pfam" id="PF07727"/>
    </source>
</evidence>
<dbReference type="HOGENOM" id="CLU_001650_21_3_1"/>
<dbReference type="Proteomes" id="UP000026915">
    <property type="component" value="Chromosome 10"/>
</dbReference>
<dbReference type="eggNOG" id="KOG0017">
    <property type="taxonomic scope" value="Eukaryota"/>
</dbReference>
<dbReference type="InterPro" id="IPR013103">
    <property type="entry name" value="RVT_2"/>
</dbReference>
<feature type="domain" description="Reverse transcriptase Ty1/copia-type" evidence="1">
    <location>
        <begin position="11"/>
        <end position="110"/>
    </location>
</feature>
<keyword evidence="2" id="KW-0808">Transferase</keyword>